<name>K0PV13_9HYPH</name>
<gene>
    <name evidence="1" type="ORF">BN77_2429</name>
</gene>
<evidence type="ECO:0000313" key="1">
    <source>
        <dbReference type="EMBL" id="CCM75265.1"/>
    </source>
</evidence>
<dbReference type="Proteomes" id="UP000009319">
    <property type="component" value="Unassembled WGS sequence"/>
</dbReference>
<protein>
    <submittedName>
        <fullName evidence="1">Uncharacterized protein</fullName>
    </submittedName>
</protein>
<dbReference type="EMBL" id="CANI01000011">
    <property type="protein sequence ID" value="CCM75265.1"/>
    <property type="molecule type" value="Genomic_DNA"/>
</dbReference>
<keyword evidence="2" id="KW-1185">Reference proteome</keyword>
<dbReference type="AlphaFoldDB" id="K0PV13"/>
<organism evidence="1 2">
    <name type="scientific">Rhizobium mesoamericanum STM3625</name>
    <dbReference type="NCBI Taxonomy" id="1211777"/>
    <lineage>
        <taxon>Bacteria</taxon>
        <taxon>Pseudomonadati</taxon>
        <taxon>Pseudomonadota</taxon>
        <taxon>Alphaproteobacteria</taxon>
        <taxon>Hyphomicrobiales</taxon>
        <taxon>Rhizobiaceae</taxon>
        <taxon>Rhizobium/Agrobacterium group</taxon>
        <taxon>Rhizobium</taxon>
    </lineage>
</organism>
<comment type="caution">
    <text evidence="1">The sequence shown here is derived from an EMBL/GenBank/DDBJ whole genome shotgun (WGS) entry which is preliminary data.</text>
</comment>
<proteinExistence type="predicted"/>
<dbReference type="HOGENOM" id="CLU_2452538_0_0_5"/>
<sequence length="89" mass="9938">MKYPWNVDPVVTPEGRTKTIWRPIGRQGFVLFGPVRASKNLRAGATTGSEKTGSTFGRHNGCSRSRQVFATDGGLCDWQRAKREALKMR</sequence>
<dbReference type="STRING" id="1211777.BN77_2429"/>
<evidence type="ECO:0000313" key="2">
    <source>
        <dbReference type="Proteomes" id="UP000009319"/>
    </source>
</evidence>
<reference evidence="1 2" key="1">
    <citation type="journal article" date="2013" name="Genome Announc.">
        <title>Draft Genome Sequence of Rhizobium mesoamericanum STM3625, a Nitrogen-Fixing Symbiont of Mimosa pudica Isolated in French Guiana (South America).</title>
        <authorList>
            <person name="Moulin L."/>
            <person name="Mornico D."/>
            <person name="Melkonian R."/>
            <person name="Klonowska A."/>
        </authorList>
    </citation>
    <scope>NUCLEOTIDE SEQUENCE [LARGE SCALE GENOMIC DNA]</scope>
    <source>
        <strain evidence="1 2">STM3625</strain>
    </source>
</reference>
<accession>K0PV13</accession>